<evidence type="ECO:0000313" key="3">
    <source>
        <dbReference type="Proteomes" id="UP001527925"/>
    </source>
</evidence>
<sequence length="386" mass="38311">MLGPVPPQHGSLVLDAARSLALAVSGNERVTVVVRRDTLAAAAPPAAAPPADDKPPAAEAAAGPHVLLNFAVRTAIAGAVPPPVSITQSSLGGAAVVNMVLPSGGSGLFSKLKALATSGPHEYELAIEIIVPAVPALAGFGLSIALRTFGVIQLHDLGGPPLGAVALSLNAGTIDIGGLAADSLDVSAQAGSIAAADVITAARHAHLETEAGRIDVAAVSAQSVLLRSSAGTIAAGLVSFANSFTASTRLGEIRTAAVECIEAPPPPPGAAAPTRSVSIDVGAGKFTGSLAGHRFLTASVEVGTISATTSPAPGSMSTFKTKAGTIHLQLPSSFRGTIRRSGNFEIRSAAAVGLPNPHMVGDPALPDPSVVEVHGTPLSKVDLAFV</sequence>
<organism evidence="2 3">
    <name type="scientific">Polyrhizophydium stewartii</name>
    <dbReference type="NCBI Taxonomy" id="2732419"/>
    <lineage>
        <taxon>Eukaryota</taxon>
        <taxon>Fungi</taxon>
        <taxon>Fungi incertae sedis</taxon>
        <taxon>Chytridiomycota</taxon>
        <taxon>Chytridiomycota incertae sedis</taxon>
        <taxon>Chytridiomycetes</taxon>
        <taxon>Rhizophydiales</taxon>
        <taxon>Rhizophydiales incertae sedis</taxon>
        <taxon>Polyrhizophydium</taxon>
    </lineage>
</organism>
<protein>
    <recommendedName>
        <fullName evidence="4">Adhesin domain-containing protein</fullName>
    </recommendedName>
</protein>
<keyword evidence="3" id="KW-1185">Reference proteome</keyword>
<dbReference type="EMBL" id="JADGIZ020000001">
    <property type="protein sequence ID" value="KAL2920318.1"/>
    <property type="molecule type" value="Genomic_DNA"/>
</dbReference>
<name>A0ABR4NLC7_9FUNG</name>
<proteinExistence type="predicted"/>
<evidence type="ECO:0000313" key="1">
    <source>
        <dbReference type="EMBL" id="KAL2920318.1"/>
    </source>
</evidence>
<evidence type="ECO:0000313" key="2">
    <source>
        <dbReference type="EMBL" id="KAL2920327.1"/>
    </source>
</evidence>
<evidence type="ECO:0008006" key="4">
    <source>
        <dbReference type="Google" id="ProtNLM"/>
    </source>
</evidence>
<reference evidence="2 3" key="1">
    <citation type="submission" date="2023-09" db="EMBL/GenBank/DDBJ databases">
        <title>Pangenome analysis of Batrachochytrium dendrobatidis and related Chytrids.</title>
        <authorList>
            <person name="Yacoub M.N."/>
            <person name="Stajich J.E."/>
            <person name="James T.Y."/>
        </authorList>
    </citation>
    <scope>NUCLEOTIDE SEQUENCE [LARGE SCALE GENOMIC DNA]</scope>
    <source>
        <strain evidence="2 3">JEL0888</strain>
    </source>
</reference>
<comment type="caution">
    <text evidence="2">The sequence shown here is derived from an EMBL/GenBank/DDBJ whole genome shotgun (WGS) entry which is preliminary data.</text>
</comment>
<dbReference type="Proteomes" id="UP001527925">
    <property type="component" value="Unassembled WGS sequence"/>
</dbReference>
<dbReference type="EMBL" id="JADGIZ020000001">
    <property type="protein sequence ID" value="KAL2920327.1"/>
    <property type="molecule type" value="Genomic_DNA"/>
</dbReference>
<gene>
    <name evidence="1" type="ORF">HK105_200391</name>
    <name evidence="2" type="ORF">HK105_200400</name>
</gene>
<accession>A0ABR4NLC7</accession>